<gene>
    <name evidence="1" type="ORF">GCM10011583_73810</name>
</gene>
<accession>A0ABQ2EY08</accession>
<reference evidence="2" key="1">
    <citation type="journal article" date="2019" name="Int. J. Syst. Evol. Microbiol.">
        <title>The Global Catalogue of Microorganisms (GCM) 10K type strain sequencing project: providing services to taxonomists for standard genome sequencing and annotation.</title>
        <authorList>
            <consortium name="The Broad Institute Genomics Platform"/>
            <consortium name="The Broad Institute Genome Sequencing Center for Infectious Disease"/>
            <person name="Wu L."/>
            <person name="Ma J."/>
        </authorList>
    </citation>
    <scope>NUCLEOTIDE SEQUENCE [LARGE SCALE GENOMIC DNA]</scope>
    <source>
        <strain evidence="2">CGMCC 4.7275</strain>
    </source>
</reference>
<keyword evidence="2" id="KW-1185">Reference proteome</keyword>
<name>A0ABQ2EY08_9ACTN</name>
<dbReference type="EMBL" id="BMMV01000045">
    <property type="protein sequence ID" value="GGK31183.1"/>
    <property type="molecule type" value="Genomic_DNA"/>
</dbReference>
<dbReference type="Proteomes" id="UP000660265">
    <property type="component" value="Unassembled WGS sequence"/>
</dbReference>
<proteinExistence type="predicted"/>
<dbReference type="RefSeq" id="WP_189111941.1">
    <property type="nucleotide sequence ID" value="NZ_BMMV01000045.1"/>
</dbReference>
<evidence type="ECO:0000313" key="1">
    <source>
        <dbReference type="EMBL" id="GGK31183.1"/>
    </source>
</evidence>
<organism evidence="1 2">
    <name type="scientific">Streptomyces camponoticapitis</name>
    <dbReference type="NCBI Taxonomy" id="1616125"/>
    <lineage>
        <taxon>Bacteria</taxon>
        <taxon>Bacillati</taxon>
        <taxon>Actinomycetota</taxon>
        <taxon>Actinomycetes</taxon>
        <taxon>Kitasatosporales</taxon>
        <taxon>Streptomycetaceae</taxon>
        <taxon>Streptomyces</taxon>
    </lineage>
</organism>
<sequence>MQELRFEDNIRFTIAVGDSDQTSLRRALGGHELCVQLAVGVSPFDEAGKLLALEADLFGSGTVPSRRDRLGRTTANLAYTPKVTVHRRTLSFPLTSLQVHAIEEARAGDVRFEIDFNATLPQAVGYPGCAQDTVHISIAKSRWEEQIAQLGPSAAFEMAVPYPLGDPERAEVGRTLREAQRLLTVGEVRASILEIRRALEWIQLNVDWHNPGSKKLGNQCSQTERWWRIQDALYSQTCGALHNDAVTKSFDYDRVEAETLLALTAALLRNVSSTST</sequence>
<evidence type="ECO:0000313" key="2">
    <source>
        <dbReference type="Proteomes" id="UP000660265"/>
    </source>
</evidence>
<evidence type="ECO:0008006" key="3">
    <source>
        <dbReference type="Google" id="ProtNLM"/>
    </source>
</evidence>
<protein>
    <recommendedName>
        <fullName evidence="3">PE-PGRS family protein</fullName>
    </recommendedName>
</protein>
<comment type="caution">
    <text evidence="1">The sequence shown here is derived from an EMBL/GenBank/DDBJ whole genome shotgun (WGS) entry which is preliminary data.</text>
</comment>